<name>A0A7W9WYE5_9BURK</name>
<evidence type="ECO:0000313" key="1">
    <source>
        <dbReference type="EMBL" id="MBB6133134.1"/>
    </source>
</evidence>
<comment type="caution">
    <text evidence="1">The sequence shown here is derived from an EMBL/GenBank/DDBJ whole genome shotgun (WGS) entry which is preliminary data.</text>
</comment>
<gene>
    <name evidence="1" type="ORF">HD842_001245</name>
</gene>
<dbReference type="Gene3D" id="3.40.1260.10">
    <property type="entry name" value="DsrEFH-like"/>
    <property type="match status" value="1"/>
</dbReference>
<organism evidence="1 2">
    <name type="scientific">Massilia aurea</name>
    <dbReference type="NCBI Taxonomy" id="373040"/>
    <lineage>
        <taxon>Bacteria</taxon>
        <taxon>Pseudomonadati</taxon>
        <taxon>Pseudomonadota</taxon>
        <taxon>Betaproteobacteria</taxon>
        <taxon>Burkholderiales</taxon>
        <taxon>Oxalobacteraceae</taxon>
        <taxon>Telluria group</taxon>
        <taxon>Massilia</taxon>
    </lineage>
</organism>
<dbReference type="EMBL" id="JACHBX010000001">
    <property type="protein sequence ID" value="MBB6133134.1"/>
    <property type="molecule type" value="Genomic_DNA"/>
</dbReference>
<dbReference type="Proteomes" id="UP000540787">
    <property type="component" value="Unassembled WGS sequence"/>
</dbReference>
<sequence>MVWSCDLTRPETLTTPFMTAQAAAALDMPVKMLFTNQSLAWLLRENSARLTGFGADRWTVARHLDATVDLGVEIRACSQALNALGADLTALAPQCAGVEGMVTFVEQGSAPGWRMLVF</sequence>
<protein>
    <submittedName>
        <fullName evidence="1">Putative peroxiredoxin</fullName>
    </submittedName>
</protein>
<accession>A0A7W9WYE5</accession>
<dbReference type="InterPro" id="IPR027396">
    <property type="entry name" value="DsrEFH-like"/>
</dbReference>
<proteinExistence type="predicted"/>
<keyword evidence="2" id="KW-1185">Reference proteome</keyword>
<dbReference type="AlphaFoldDB" id="A0A7W9WYE5"/>
<dbReference type="SUPFAM" id="SSF75169">
    <property type="entry name" value="DsrEFH-like"/>
    <property type="match status" value="1"/>
</dbReference>
<reference evidence="1 2" key="1">
    <citation type="submission" date="2020-08" db="EMBL/GenBank/DDBJ databases">
        <title>The Agave Microbiome: Exploring the role of microbial communities in plant adaptations to desert environments.</title>
        <authorList>
            <person name="Partida-Martinez L.P."/>
        </authorList>
    </citation>
    <scope>NUCLEOTIDE SEQUENCE [LARGE SCALE GENOMIC DNA]</scope>
    <source>
        <strain evidence="1 2">AT3.2</strain>
    </source>
</reference>
<evidence type="ECO:0000313" key="2">
    <source>
        <dbReference type="Proteomes" id="UP000540787"/>
    </source>
</evidence>